<dbReference type="AlphaFoldDB" id="A0A9X3I076"/>
<sequence length="103" mass="11608">MPASPQRITGNMSQRNLEILTKIILIYSIFFIVMKAVIIFGGSWLVPNLLLMLPFLILGAIAGLQIKRNNYSWWLVGIGAAVIIITRAYETSFSVWVQQQIVN</sequence>
<reference evidence="2" key="1">
    <citation type="submission" date="2022-11" db="EMBL/GenBank/DDBJ databases">
        <title>Salinimicrobium profundisediminis sp. nov., isolated from deep-sea sediment of the Mariana Trench.</title>
        <authorList>
            <person name="Fu H."/>
        </authorList>
    </citation>
    <scope>NUCLEOTIDE SEQUENCE</scope>
    <source>
        <strain evidence="2">MT39</strain>
    </source>
</reference>
<name>A0A9X3I076_9FLAO</name>
<evidence type="ECO:0000256" key="1">
    <source>
        <dbReference type="SAM" id="Phobius"/>
    </source>
</evidence>
<evidence type="ECO:0000313" key="2">
    <source>
        <dbReference type="EMBL" id="MCX2837561.1"/>
    </source>
</evidence>
<keyword evidence="1" id="KW-1133">Transmembrane helix</keyword>
<dbReference type="RefSeq" id="WP_266068795.1">
    <property type="nucleotide sequence ID" value="NZ_JAPJDA010000006.1"/>
</dbReference>
<feature type="transmembrane region" description="Helical" evidence="1">
    <location>
        <begin position="46"/>
        <end position="64"/>
    </location>
</feature>
<comment type="caution">
    <text evidence="2">The sequence shown here is derived from an EMBL/GenBank/DDBJ whole genome shotgun (WGS) entry which is preliminary data.</text>
</comment>
<proteinExistence type="predicted"/>
<keyword evidence="1" id="KW-0812">Transmembrane</keyword>
<accession>A0A9X3I076</accession>
<feature type="transmembrane region" description="Helical" evidence="1">
    <location>
        <begin position="71"/>
        <end position="89"/>
    </location>
</feature>
<gene>
    <name evidence="2" type="ORF">OQ279_05290</name>
</gene>
<organism evidence="2 3">
    <name type="scientific">Salinimicrobium profundisediminis</name>
    <dbReference type="NCBI Taxonomy" id="2994553"/>
    <lineage>
        <taxon>Bacteria</taxon>
        <taxon>Pseudomonadati</taxon>
        <taxon>Bacteroidota</taxon>
        <taxon>Flavobacteriia</taxon>
        <taxon>Flavobacteriales</taxon>
        <taxon>Flavobacteriaceae</taxon>
        <taxon>Salinimicrobium</taxon>
    </lineage>
</organism>
<protein>
    <submittedName>
        <fullName evidence="2">Uncharacterized protein</fullName>
    </submittedName>
</protein>
<feature type="transmembrane region" description="Helical" evidence="1">
    <location>
        <begin position="20"/>
        <end position="40"/>
    </location>
</feature>
<evidence type="ECO:0000313" key="3">
    <source>
        <dbReference type="Proteomes" id="UP001148482"/>
    </source>
</evidence>
<dbReference type="Proteomes" id="UP001148482">
    <property type="component" value="Unassembled WGS sequence"/>
</dbReference>
<keyword evidence="3" id="KW-1185">Reference proteome</keyword>
<dbReference type="EMBL" id="JAPJDA010000006">
    <property type="protein sequence ID" value="MCX2837561.1"/>
    <property type="molecule type" value="Genomic_DNA"/>
</dbReference>
<keyword evidence="1" id="KW-0472">Membrane</keyword>